<dbReference type="InterPro" id="IPR006660">
    <property type="entry name" value="Arsenate_reductase-like"/>
</dbReference>
<dbReference type="PANTHER" id="PTHR30041:SF8">
    <property type="entry name" value="PROTEIN YFFB"/>
    <property type="match status" value="1"/>
</dbReference>
<keyword evidence="4" id="KW-1185">Reference proteome</keyword>
<evidence type="ECO:0000256" key="1">
    <source>
        <dbReference type="ARBA" id="ARBA00007198"/>
    </source>
</evidence>
<dbReference type="CDD" id="cd03035">
    <property type="entry name" value="ArsC_Yffb"/>
    <property type="match status" value="1"/>
</dbReference>
<dbReference type="NCBIfam" id="TIGR01617">
    <property type="entry name" value="arsC_related"/>
    <property type="match status" value="1"/>
</dbReference>
<dbReference type="Pfam" id="PF03960">
    <property type="entry name" value="ArsC"/>
    <property type="match status" value="1"/>
</dbReference>
<evidence type="ECO:0000313" key="3">
    <source>
        <dbReference type="EMBL" id="MFC3702655.1"/>
    </source>
</evidence>
<proteinExistence type="inferred from homology"/>
<evidence type="ECO:0000313" key="4">
    <source>
        <dbReference type="Proteomes" id="UP001595710"/>
    </source>
</evidence>
<accession>A0ABV7WXQ2</accession>
<name>A0ABV7WXQ2_9GAMM</name>
<dbReference type="Proteomes" id="UP001595710">
    <property type="component" value="Unassembled WGS sequence"/>
</dbReference>
<dbReference type="PROSITE" id="PS51353">
    <property type="entry name" value="ARSC"/>
    <property type="match status" value="1"/>
</dbReference>
<comment type="similarity">
    <text evidence="1 2">Belongs to the ArsC family.</text>
</comment>
<dbReference type="SUPFAM" id="SSF52833">
    <property type="entry name" value="Thioredoxin-like"/>
    <property type="match status" value="1"/>
</dbReference>
<comment type="caution">
    <text evidence="3">The sequence shown here is derived from an EMBL/GenBank/DDBJ whole genome shotgun (WGS) entry which is preliminary data.</text>
</comment>
<dbReference type="Gene3D" id="3.40.30.10">
    <property type="entry name" value="Glutaredoxin"/>
    <property type="match status" value="1"/>
</dbReference>
<dbReference type="EMBL" id="JBHRYN010000014">
    <property type="protein sequence ID" value="MFC3702655.1"/>
    <property type="molecule type" value="Genomic_DNA"/>
</dbReference>
<evidence type="ECO:0000256" key="2">
    <source>
        <dbReference type="PROSITE-ProRule" id="PRU01282"/>
    </source>
</evidence>
<sequence>MIKIYGIKNCDTLKKTLKWFDAQNADYQFIDYKKEAPTQALAQQFLAAHPWETVINKRGTTWRKLDDETKNSMTETKAVDLMLEQPSIIKRPIVVSNDTIIVGFDEAAFQKLI</sequence>
<dbReference type="PANTHER" id="PTHR30041">
    <property type="entry name" value="ARSENATE REDUCTASE"/>
    <property type="match status" value="1"/>
</dbReference>
<dbReference type="RefSeq" id="WP_290282270.1">
    <property type="nucleotide sequence ID" value="NZ_JAUFQI010000001.1"/>
</dbReference>
<dbReference type="InterPro" id="IPR036249">
    <property type="entry name" value="Thioredoxin-like_sf"/>
</dbReference>
<organism evidence="3 4">
    <name type="scientific">Reinekea marina</name>
    <dbReference type="NCBI Taxonomy" id="1310421"/>
    <lineage>
        <taxon>Bacteria</taxon>
        <taxon>Pseudomonadati</taxon>
        <taxon>Pseudomonadota</taxon>
        <taxon>Gammaproteobacteria</taxon>
        <taxon>Oceanospirillales</taxon>
        <taxon>Saccharospirillaceae</taxon>
        <taxon>Reinekea</taxon>
    </lineage>
</organism>
<dbReference type="NCBIfam" id="NF008107">
    <property type="entry name" value="PRK10853.1"/>
    <property type="match status" value="1"/>
</dbReference>
<protein>
    <submittedName>
        <fullName evidence="3">ArsC family reductase</fullName>
    </submittedName>
</protein>
<dbReference type="InterPro" id="IPR006504">
    <property type="entry name" value="Tscrpt_reg_Spx/MgsR"/>
</dbReference>
<gene>
    <name evidence="3" type="ORF">ACFOND_13505</name>
</gene>
<reference evidence="4" key="1">
    <citation type="journal article" date="2019" name="Int. J. Syst. Evol. Microbiol.">
        <title>The Global Catalogue of Microorganisms (GCM) 10K type strain sequencing project: providing services to taxonomists for standard genome sequencing and annotation.</title>
        <authorList>
            <consortium name="The Broad Institute Genomics Platform"/>
            <consortium name="The Broad Institute Genome Sequencing Center for Infectious Disease"/>
            <person name="Wu L."/>
            <person name="Ma J."/>
        </authorList>
    </citation>
    <scope>NUCLEOTIDE SEQUENCE [LARGE SCALE GENOMIC DNA]</scope>
    <source>
        <strain evidence="4">CECT 8288</strain>
    </source>
</reference>